<feature type="transmembrane region" description="Helical" evidence="1">
    <location>
        <begin position="12"/>
        <end position="40"/>
    </location>
</feature>
<gene>
    <name evidence="2" type="ORF">PQR00_08700</name>
</gene>
<evidence type="ECO:0000256" key="1">
    <source>
        <dbReference type="SAM" id="Phobius"/>
    </source>
</evidence>
<keyword evidence="1" id="KW-1133">Transmembrane helix</keyword>
<sequence>MHSQLKWILVRAGGVLAGLFVFGIALLVMVVASDIFTAALEQAAMTHYDLLHSKTNWPLVPGYVVTGTVVQWAYPACAGVVTMALF</sequence>
<name>A0ABW9BYN8_9BURK</name>
<proteinExistence type="predicted"/>
<keyword evidence="3" id="KW-1185">Reference proteome</keyword>
<dbReference type="Proteomes" id="UP001629288">
    <property type="component" value="Unassembled WGS sequence"/>
</dbReference>
<feature type="transmembrane region" description="Helical" evidence="1">
    <location>
        <begin position="60"/>
        <end position="85"/>
    </location>
</feature>
<dbReference type="EMBL" id="JAQQDH010000002">
    <property type="protein sequence ID" value="MFM0443664.1"/>
    <property type="molecule type" value="Genomic_DNA"/>
</dbReference>
<dbReference type="RefSeq" id="WP_408128296.1">
    <property type="nucleotide sequence ID" value="NZ_JAQQDH010000002.1"/>
</dbReference>
<accession>A0ABW9BYN8</accession>
<evidence type="ECO:0000313" key="3">
    <source>
        <dbReference type="Proteomes" id="UP001629288"/>
    </source>
</evidence>
<keyword evidence="1" id="KW-0812">Transmembrane</keyword>
<organism evidence="2 3">
    <name type="scientific">Paraburkholderia strydomiana</name>
    <dbReference type="NCBI Taxonomy" id="1245417"/>
    <lineage>
        <taxon>Bacteria</taxon>
        <taxon>Pseudomonadati</taxon>
        <taxon>Pseudomonadota</taxon>
        <taxon>Betaproteobacteria</taxon>
        <taxon>Burkholderiales</taxon>
        <taxon>Burkholderiaceae</taxon>
        <taxon>Paraburkholderia</taxon>
    </lineage>
</organism>
<protein>
    <submittedName>
        <fullName evidence="2">Uncharacterized protein</fullName>
    </submittedName>
</protein>
<evidence type="ECO:0000313" key="2">
    <source>
        <dbReference type="EMBL" id="MFM0443664.1"/>
    </source>
</evidence>
<comment type="caution">
    <text evidence="2">The sequence shown here is derived from an EMBL/GenBank/DDBJ whole genome shotgun (WGS) entry which is preliminary data.</text>
</comment>
<keyword evidence="1" id="KW-0472">Membrane</keyword>
<reference evidence="2 3" key="1">
    <citation type="journal article" date="2024" name="Chem. Sci.">
        <title>Discovery of megapolipeptins by genome mining of a Burkholderiales bacteria collection.</title>
        <authorList>
            <person name="Paulo B.S."/>
            <person name="Recchia M.J.J."/>
            <person name="Lee S."/>
            <person name="Fergusson C.H."/>
            <person name="Romanowski S.B."/>
            <person name="Hernandez A."/>
            <person name="Krull N."/>
            <person name="Liu D.Y."/>
            <person name="Cavanagh H."/>
            <person name="Bos A."/>
            <person name="Gray C.A."/>
            <person name="Murphy B.T."/>
            <person name="Linington R.G."/>
            <person name="Eustaquio A.S."/>
        </authorList>
    </citation>
    <scope>NUCLEOTIDE SEQUENCE [LARGE SCALE GENOMIC DNA]</scope>
    <source>
        <strain evidence="2 3">RL17-379-BIB-C</strain>
    </source>
</reference>